<sequence length="83" mass="9547">MKEKITEDIQVWSNLVVGAFKVLDVLGGVQCRKKDSFGSEQHKQNYRRSYKKNARGGVKHRAIERPGNLCVSETNDNRKRTNK</sequence>
<evidence type="ECO:0000313" key="3">
    <source>
        <dbReference type="Proteomes" id="UP001497472"/>
    </source>
</evidence>
<feature type="compositionally biased region" description="Basic residues" evidence="1">
    <location>
        <begin position="44"/>
        <end position="62"/>
    </location>
</feature>
<evidence type="ECO:0000313" key="2">
    <source>
        <dbReference type="EMBL" id="CAK1544309.1"/>
    </source>
</evidence>
<dbReference type="EMBL" id="CAVLEF010000005">
    <property type="protein sequence ID" value="CAK1544309.1"/>
    <property type="molecule type" value="Genomic_DNA"/>
</dbReference>
<evidence type="ECO:0000256" key="1">
    <source>
        <dbReference type="SAM" id="MobiDB-lite"/>
    </source>
</evidence>
<protein>
    <submittedName>
        <fullName evidence="2">Uncharacterized protein</fullName>
    </submittedName>
</protein>
<reference evidence="2 3" key="1">
    <citation type="submission" date="2023-11" db="EMBL/GenBank/DDBJ databases">
        <authorList>
            <person name="Okamura Y."/>
        </authorList>
    </citation>
    <scope>NUCLEOTIDE SEQUENCE [LARGE SCALE GENOMIC DNA]</scope>
</reference>
<keyword evidence="3" id="KW-1185">Reference proteome</keyword>
<gene>
    <name evidence="2" type="ORF">LNINA_LOCUS4068</name>
</gene>
<dbReference type="AlphaFoldDB" id="A0AAV1J5C7"/>
<accession>A0AAV1J5C7</accession>
<feature type="region of interest" description="Disordered" evidence="1">
    <location>
        <begin position="37"/>
        <end position="83"/>
    </location>
</feature>
<name>A0AAV1J5C7_9NEOP</name>
<proteinExistence type="predicted"/>
<dbReference type="Proteomes" id="UP001497472">
    <property type="component" value="Unassembled WGS sequence"/>
</dbReference>
<organism evidence="2 3">
    <name type="scientific">Leptosia nina</name>
    <dbReference type="NCBI Taxonomy" id="320188"/>
    <lineage>
        <taxon>Eukaryota</taxon>
        <taxon>Metazoa</taxon>
        <taxon>Ecdysozoa</taxon>
        <taxon>Arthropoda</taxon>
        <taxon>Hexapoda</taxon>
        <taxon>Insecta</taxon>
        <taxon>Pterygota</taxon>
        <taxon>Neoptera</taxon>
        <taxon>Endopterygota</taxon>
        <taxon>Lepidoptera</taxon>
        <taxon>Glossata</taxon>
        <taxon>Ditrysia</taxon>
        <taxon>Papilionoidea</taxon>
        <taxon>Pieridae</taxon>
        <taxon>Pierinae</taxon>
        <taxon>Leptosia</taxon>
    </lineage>
</organism>
<comment type="caution">
    <text evidence="2">The sequence shown here is derived from an EMBL/GenBank/DDBJ whole genome shotgun (WGS) entry which is preliminary data.</text>
</comment>